<protein>
    <recommendedName>
        <fullName evidence="6">Protein SYM1</fullName>
    </recommendedName>
</protein>
<reference evidence="9" key="1">
    <citation type="submission" date="2018-06" db="EMBL/GenBank/DDBJ databases">
        <authorList>
            <person name="Guldener U."/>
        </authorList>
    </citation>
    <scope>NUCLEOTIDE SEQUENCE [LARGE SCALE GENOMIC DNA]</scope>
    <source>
        <strain evidence="9">UTAD17</strain>
    </source>
</reference>
<keyword evidence="3" id="KW-0812">Transmembrane</keyword>
<keyword evidence="4" id="KW-1133">Transmembrane helix</keyword>
<dbReference type="GO" id="GO:0005739">
    <property type="term" value="C:mitochondrion"/>
    <property type="evidence" value="ECO:0007669"/>
    <property type="project" value="TreeGrafter"/>
</dbReference>
<dbReference type="GO" id="GO:0016020">
    <property type="term" value="C:membrane"/>
    <property type="evidence" value="ECO:0007669"/>
    <property type="project" value="UniProtKB-SubCell"/>
</dbReference>
<dbReference type="Proteomes" id="UP000262825">
    <property type="component" value="Unassembled WGS sequence"/>
</dbReference>
<dbReference type="AlphaFoldDB" id="A0A376B6I3"/>
<keyword evidence="5" id="KW-0472">Membrane</keyword>
<keyword evidence="9" id="KW-1185">Reference proteome</keyword>
<dbReference type="VEuPathDB" id="FungiDB:SCODWIG_02068"/>
<dbReference type="EMBL" id="UFAJ01000321">
    <property type="protein sequence ID" value="SSD60307.1"/>
    <property type="molecule type" value="Genomic_DNA"/>
</dbReference>
<evidence type="ECO:0000313" key="8">
    <source>
        <dbReference type="EMBL" id="SSD60307.1"/>
    </source>
</evidence>
<gene>
    <name evidence="8" type="ORF">SCODWIG_02068</name>
</gene>
<dbReference type="PANTHER" id="PTHR11266:SF17">
    <property type="entry name" value="PROTEIN MPV17"/>
    <property type="match status" value="1"/>
</dbReference>
<evidence type="ECO:0000256" key="4">
    <source>
        <dbReference type="ARBA" id="ARBA00022989"/>
    </source>
</evidence>
<dbReference type="InterPro" id="IPR007248">
    <property type="entry name" value="Mpv17_PMP22"/>
</dbReference>
<proteinExistence type="inferred from homology"/>
<sequence>MSKFFSFYSNSIRENPKITNAITTGILFGLGDCIAQIGFKDRNAPNLTKKDKYDKYRTLRAVFYGSIIFSPIGDRWYKILQNKLNYPNLNKFQNTVVRVAFDQLVFAPIAIPFYFFTLSLMELKSWEEIKSKVKDNTWPTLKSNWVVWPAFQLINFYSVPVQHRLLSVNLISIFWNSYLSYRNSLKSADSLVETAPLVEF</sequence>
<evidence type="ECO:0000256" key="1">
    <source>
        <dbReference type="ARBA" id="ARBA00004141"/>
    </source>
</evidence>
<comment type="similarity">
    <text evidence="2 7">Belongs to the peroxisomal membrane protein PXMP2/4 family.</text>
</comment>
<evidence type="ECO:0000256" key="3">
    <source>
        <dbReference type="ARBA" id="ARBA00022692"/>
    </source>
</evidence>
<evidence type="ECO:0000256" key="2">
    <source>
        <dbReference type="ARBA" id="ARBA00006824"/>
    </source>
</evidence>
<comment type="subcellular location">
    <subcellularLocation>
        <location evidence="1">Membrane</location>
        <topology evidence="1">Multi-pass membrane protein</topology>
    </subcellularLocation>
</comment>
<dbReference type="OrthoDB" id="430207at2759"/>
<evidence type="ECO:0000256" key="5">
    <source>
        <dbReference type="ARBA" id="ARBA00023136"/>
    </source>
</evidence>
<dbReference type="Pfam" id="PF04117">
    <property type="entry name" value="Mpv17_PMP22"/>
    <property type="match status" value="1"/>
</dbReference>
<organism evidence="8 9">
    <name type="scientific">Saccharomycodes ludwigii</name>
    <dbReference type="NCBI Taxonomy" id="36035"/>
    <lineage>
        <taxon>Eukaryota</taxon>
        <taxon>Fungi</taxon>
        <taxon>Dikarya</taxon>
        <taxon>Ascomycota</taxon>
        <taxon>Saccharomycotina</taxon>
        <taxon>Saccharomycetes</taxon>
        <taxon>Saccharomycodales</taxon>
        <taxon>Saccharomycodaceae</taxon>
        <taxon>Saccharomycodes</taxon>
    </lineage>
</organism>
<evidence type="ECO:0000256" key="7">
    <source>
        <dbReference type="RuleBase" id="RU363053"/>
    </source>
</evidence>
<accession>A0A376B6I3</accession>
<dbReference type="PANTHER" id="PTHR11266">
    <property type="entry name" value="PEROXISOMAL MEMBRANE PROTEIN 2, PXMP2 MPV17"/>
    <property type="match status" value="1"/>
</dbReference>
<evidence type="ECO:0000256" key="6">
    <source>
        <dbReference type="ARBA" id="ARBA00039302"/>
    </source>
</evidence>
<name>A0A376B6I3_9ASCO</name>
<evidence type="ECO:0000313" key="9">
    <source>
        <dbReference type="Proteomes" id="UP000262825"/>
    </source>
</evidence>